<dbReference type="HAMAP" id="MF_00409">
    <property type="entry name" value="LpxK"/>
    <property type="match status" value="1"/>
</dbReference>
<keyword evidence="6" id="KW-0547">Nucleotide-binding</keyword>
<evidence type="ECO:0000256" key="4">
    <source>
        <dbReference type="ARBA" id="ARBA00022556"/>
    </source>
</evidence>
<dbReference type="GO" id="GO:0009245">
    <property type="term" value="P:lipid A biosynthetic process"/>
    <property type="evidence" value="ECO:0007669"/>
    <property type="project" value="UniProtKB-KW"/>
</dbReference>
<comment type="pathway">
    <text evidence="1">Glycolipid biosynthesis; lipid IV(A) biosynthesis; lipid IV(A) from (3R)-3-hydroxytetradecanoyl-[acyl-carrier-protein] and UDP-N-acetyl-alpha-D-glucosamine: step 6/6.</text>
</comment>
<dbReference type="KEGG" id="smo:SELMODRAFT_168973"/>
<dbReference type="OMA" id="KTPFVQF"/>
<dbReference type="EC" id="2.7.1.130" evidence="2"/>
<evidence type="ECO:0000313" key="11">
    <source>
        <dbReference type="Proteomes" id="UP000001514"/>
    </source>
</evidence>
<keyword evidence="9" id="KW-0443">Lipid metabolism</keyword>
<dbReference type="HOGENOM" id="CLU_038816_4_0_1"/>
<evidence type="ECO:0000256" key="1">
    <source>
        <dbReference type="ARBA" id="ARBA00004870"/>
    </source>
</evidence>
<evidence type="ECO:0000256" key="6">
    <source>
        <dbReference type="ARBA" id="ARBA00022741"/>
    </source>
</evidence>
<evidence type="ECO:0000256" key="2">
    <source>
        <dbReference type="ARBA" id="ARBA00012071"/>
    </source>
</evidence>
<organism evidence="11">
    <name type="scientific">Selaginella moellendorffii</name>
    <name type="common">Spikemoss</name>
    <dbReference type="NCBI Taxonomy" id="88036"/>
    <lineage>
        <taxon>Eukaryota</taxon>
        <taxon>Viridiplantae</taxon>
        <taxon>Streptophyta</taxon>
        <taxon>Embryophyta</taxon>
        <taxon>Tracheophyta</taxon>
        <taxon>Lycopodiopsida</taxon>
        <taxon>Selaginellales</taxon>
        <taxon>Selaginellaceae</taxon>
        <taxon>Selaginella</taxon>
    </lineage>
</organism>
<keyword evidence="7" id="KW-0418">Kinase</keyword>
<evidence type="ECO:0000256" key="8">
    <source>
        <dbReference type="ARBA" id="ARBA00022840"/>
    </source>
</evidence>
<keyword evidence="11" id="KW-1185">Reference proteome</keyword>
<dbReference type="FunCoup" id="D8R888">
    <property type="interactions" value="9"/>
</dbReference>
<sequence>MVIAAREKKRLRDAVVRIAAASDARSLPLLERCISPLLRVSSSVYAAVVRARRMLYDAGIFRATRLPVPVVSVGNVTWGGNGKTPMAEFLAWCFVYAGINPIVLTRGYGGGDEARMLAKHFQGSPVRLGVGADRVKSALSILEQCGKLDTARRRSLAKLIDFGGNPPAWPRNSEIGVAILDDGMQHLRIARDVEIVMVNAVTLFGNERMIPWGPLREPLDSLRRAQVIVVHHANLVSTERLGAIVSILEGHLDGSKPVFAFSEMAPQQFFCPSQDRSLALSSVEGAVVVCISGVGCPDSMSLCLVQLGASEVHRLDYNDHHIFEAEDMVAMEDKILELKKSTREVVVAVTSEKDYLRHPQLWKRHEVLVLCSALKVINSRDFMDLLANTMAK</sequence>
<reference evidence="10 11" key="1">
    <citation type="journal article" date="2011" name="Science">
        <title>The Selaginella genome identifies genetic changes associated with the evolution of vascular plants.</title>
        <authorList>
            <person name="Banks J.A."/>
            <person name="Nishiyama T."/>
            <person name="Hasebe M."/>
            <person name="Bowman J.L."/>
            <person name="Gribskov M."/>
            <person name="dePamphilis C."/>
            <person name="Albert V.A."/>
            <person name="Aono N."/>
            <person name="Aoyama T."/>
            <person name="Ambrose B.A."/>
            <person name="Ashton N.W."/>
            <person name="Axtell M.J."/>
            <person name="Barker E."/>
            <person name="Barker M.S."/>
            <person name="Bennetzen J.L."/>
            <person name="Bonawitz N.D."/>
            <person name="Chapple C."/>
            <person name="Cheng C."/>
            <person name="Correa L.G."/>
            <person name="Dacre M."/>
            <person name="DeBarry J."/>
            <person name="Dreyer I."/>
            <person name="Elias M."/>
            <person name="Engstrom E.M."/>
            <person name="Estelle M."/>
            <person name="Feng L."/>
            <person name="Finet C."/>
            <person name="Floyd S.K."/>
            <person name="Frommer W.B."/>
            <person name="Fujita T."/>
            <person name="Gramzow L."/>
            <person name="Gutensohn M."/>
            <person name="Harholt J."/>
            <person name="Hattori M."/>
            <person name="Heyl A."/>
            <person name="Hirai T."/>
            <person name="Hiwatashi Y."/>
            <person name="Ishikawa M."/>
            <person name="Iwata M."/>
            <person name="Karol K.G."/>
            <person name="Koehler B."/>
            <person name="Kolukisaoglu U."/>
            <person name="Kubo M."/>
            <person name="Kurata T."/>
            <person name="Lalonde S."/>
            <person name="Li K."/>
            <person name="Li Y."/>
            <person name="Litt A."/>
            <person name="Lyons E."/>
            <person name="Manning G."/>
            <person name="Maruyama T."/>
            <person name="Michael T.P."/>
            <person name="Mikami K."/>
            <person name="Miyazaki S."/>
            <person name="Morinaga S."/>
            <person name="Murata T."/>
            <person name="Mueller-Roeber B."/>
            <person name="Nelson D.R."/>
            <person name="Obara M."/>
            <person name="Oguri Y."/>
            <person name="Olmstead R.G."/>
            <person name="Onodera N."/>
            <person name="Petersen B.L."/>
            <person name="Pils B."/>
            <person name="Prigge M."/>
            <person name="Rensing S.A."/>
            <person name="Riano-Pachon D.M."/>
            <person name="Roberts A.W."/>
            <person name="Sato Y."/>
            <person name="Scheller H.V."/>
            <person name="Schulz B."/>
            <person name="Schulz C."/>
            <person name="Shakirov E.V."/>
            <person name="Shibagaki N."/>
            <person name="Shinohara N."/>
            <person name="Shippen D.E."/>
            <person name="Soerensen I."/>
            <person name="Sotooka R."/>
            <person name="Sugimoto N."/>
            <person name="Sugita M."/>
            <person name="Sumikawa N."/>
            <person name="Tanurdzic M."/>
            <person name="Theissen G."/>
            <person name="Ulvskov P."/>
            <person name="Wakazuki S."/>
            <person name="Weng J.K."/>
            <person name="Willats W.W."/>
            <person name="Wipf D."/>
            <person name="Wolf P.G."/>
            <person name="Yang L."/>
            <person name="Zimmer A.D."/>
            <person name="Zhu Q."/>
            <person name="Mitros T."/>
            <person name="Hellsten U."/>
            <person name="Loque D."/>
            <person name="Otillar R."/>
            <person name="Salamov A."/>
            <person name="Schmutz J."/>
            <person name="Shapiro H."/>
            <person name="Lindquist E."/>
            <person name="Lucas S."/>
            <person name="Rokhsar D."/>
            <person name="Grigoriev I.V."/>
        </authorList>
    </citation>
    <scope>NUCLEOTIDE SEQUENCE [LARGE SCALE GENOMIC DNA]</scope>
</reference>
<evidence type="ECO:0000313" key="10">
    <source>
        <dbReference type="EMBL" id="EFJ31656.1"/>
    </source>
</evidence>
<keyword evidence="3" id="KW-0444">Lipid biosynthesis</keyword>
<protein>
    <recommendedName>
        <fullName evidence="2">tetraacyldisaccharide 4'-kinase</fullName>
        <ecNumber evidence="2">2.7.1.130</ecNumber>
    </recommendedName>
</protein>
<gene>
    <name evidence="10" type="ORF">SELMODRAFT_168973</name>
</gene>
<dbReference type="STRING" id="88036.D8R888"/>
<dbReference type="EMBL" id="GL377573">
    <property type="protein sequence ID" value="EFJ31656.1"/>
    <property type="molecule type" value="Genomic_DNA"/>
</dbReference>
<dbReference type="GO" id="GO:0016020">
    <property type="term" value="C:membrane"/>
    <property type="evidence" value="ECO:0007669"/>
    <property type="project" value="GOC"/>
</dbReference>
<dbReference type="OrthoDB" id="10266567at2759"/>
<accession>D8R888</accession>
<dbReference type="InterPro" id="IPR003758">
    <property type="entry name" value="LpxK"/>
</dbReference>
<proteinExistence type="inferred from homology"/>
<dbReference type="AlphaFoldDB" id="D8R888"/>
<dbReference type="PANTHER" id="PTHR42724">
    <property type="entry name" value="TETRAACYLDISACCHARIDE 4'-KINASE"/>
    <property type="match status" value="1"/>
</dbReference>
<dbReference type="Pfam" id="PF02606">
    <property type="entry name" value="LpxK"/>
    <property type="match status" value="1"/>
</dbReference>
<dbReference type="GO" id="GO:0005524">
    <property type="term" value="F:ATP binding"/>
    <property type="evidence" value="ECO:0007669"/>
    <property type="project" value="UniProtKB-KW"/>
</dbReference>
<keyword evidence="8" id="KW-0067">ATP-binding</keyword>
<dbReference type="UniPathway" id="UPA00359">
    <property type="reaction ID" value="UER00482"/>
</dbReference>
<keyword evidence="5" id="KW-0808">Transferase</keyword>
<name>D8R888_SELML</name>
<evidence type="ECO:0000256" key="5">
    <source>
        <dbReference type="ARBA" id="ARBA00022679"/>
    </source>
</evidence>
<dbReference type="Gramene" id="EFJ31656">
    <property type="protein sequence ID" value="EFJ31656"/>
    <property type="gene ID" value="SELMODRAFT_168973"/>
</dbReference>
<evidence type="ECO:0000256" key="9">
    <source>
        <dbReference type="ARBA" id="ARBA00023098"/>
    </source>
</evidence>
<dbReference type="Proteomes" id="UP000001514">
    <property type="component" value="Unassembled WGS sequence"/>
</dbReference>
<evidence type="ECO:0000256" key="7">
    <source>
        <dbReference type="ARBA" id="ARBA00022777"/>
    </source>
</evidence>
<dbReference type="eggNOG" id="ENOG502QRUA">
    <property type="taxonomic scope" value="Eukaryota"/>
</dbReference>
<keyword evidence="4" id="KW-0441">Lipid A biosynthesis</keyword>
<dbReference type="PANTHER" id="PTHR42724:SF1">
    <property type="entry name" value="TETRAACYLDISACCHARIDE 4'-KINASE, MITOCHONDRIAL-RELATED"/>
    <property type="match status" value="1"/>
</dbReference>
<dbReference type="InParanoid" id="D8R888"/>
<evidence type="ECO:0000256" key="3">
    <source>
        <dbReference type="ARBA" id="ARBA00022516"/>
    </source>
</evidence>
<dbReference type="GO" id="GO:0009029">
    <property type="term" value="F:lipid-A 4'-kinase activity"/>
    <property type="evidence" value="ECO:0000318"/>
    <property type="project" value="GO_Central"/>
</dbReference>